<dbReference type="InterPro" id="IPR015883">
    <property type="entry name" value="Glyco_hydro_20_cat"/>
</dbReference>
<dbReference type="Gene3D" id="3.20.20.80">
    <property type="entry name" value="Glycosidases"/>
    <property type="match status" value="1"/>
</dbReference>
<organism evidence="13">
    <name type="scientific">Lepeophtheirus salmonis</name>
    <name type="common">Salmon louse</name>
    <name type="synonym">Caligus salmonis</name>
    <dbReference type="NCBI Taxonomy" id="72036"/>
    <lineage>
        <taxon>Eukaryota</taxon>
        <taxon>Metazoa</taxon>
        <taxon>Ecdysozoa</taxon>
        <taxon>Arthropoda</taxon>
        <taxon>Crustacea</taxon>
        <taxon>Multicrustacea</taxon>
        <taxon>Hexanauplia</taxon>
        <taxon>Copepoda</taxon>
        <taxon>Siphonostomatoida</taxon>
        <taxon>Caligidae</taxon>
        <taxon>Lepeophtheirus</taxon>
    </lineage>
</organism>
<dbReference type="GO" id="GO:0005764">
    <property type="term" value="C:lysosome"/>
    <property type="evidence" value="ECO:0007669"/>
    <property type="project" value="TreeGrafter"/>
</dbReference>
<feature type="signal peptide" evidence="10">
    <location>
        <begin position="1"/>
        <end position="18"/>
    </location>
</feature>
<evidence type="ECO:0000256" key="6">
    <source>
        <dbReference type="ARBA" id="ARBA00023295"/>
    </source>
</evidence>
<feature type="disulfide bond" evidence="9">
    <location>
        <begin position="518"/>
        <end position="536"/>
    </location>
</feature>
<dbReference type="GO" id="GO:0005975">
    <property type="term" value="P:carbohydrate metabolic process"/>
    <property type="evidence" value="ECO:0007669"/>
    <property type="project" value="InterPro"/>
</dbReference>
<dbReference type="Gene3D" id="3.30.379.10">
    <property type="entry name" value="Chitobiase/beta-hexosaminidase domain 2-like"/>
    <property type="match status" value="1"/>
</dbReference>
<evidence type="ECO:0000256" key="9">
    <source>
        <dbReference type="PIRSR" id="PIRSR001093-2"/>
    </source>
</evidence>
<evidence type="ECO:0000256" key="5">
    <source>
        <dbReference type="ARBA" id="ARBA00023180"/>
    </source>
</evidence>
<comment type="similarity">
    <text evidence="2 7">Belongs to the glycosyl hydrolase 20 family.</text>
</comment>
<dbReference type="InterPro" id="IPR029019">
    <property type="entry name" value="HEX_eukaryotic_N"/>
</dbReference>
<evidence type="ECO:0000256" key="3">
    <source>
        <dbReference type="ARBA" id="ARBA00022729"/>
    </source>
</evidence>
<evidence type="ECO:0000259" key="11">
    <source>
        <dbReference type="Pfam" id="PF00728"/>
    </source>
</evidence>
<dbReference type="PRINTS" id="PR00738">
    <property type="entry name" value="GLHYDRLASE20"/>
</dbReference>
<dbReference type="OrthoDB" id="428480at2759"/>
<keyword evidence="3 10" id="KW-0732">Signal</keyword>
<evidence type="ECO:0000256" key="4">
    <source>
        <dbReference type="ARBA" id="ARBA00022801"/>
    </source>
</evidence>
<proteinExistence type="inferred from homology"/>
<dbReference type="GO" id="GO:0004563">
    <property type="term" value="F:beta-N-acetylhexosaminidase activity"/>
    <property type="evidence" value="ECO:0007669"/>
    <property type="project" value="UniProtKB-EC"/>
</dbReference>
<comment type="catalytic activity">
    <reaction evidence="1 7">
        <text>Hydrolysis of terminal non-reducing N-acetyl-D-hexosamine residues in N-acetyl-beta-D-hexosaminides.</text>
        <dbReference type="EC" id="3.2.1.52"/>
    </reaction>
</comment>
<dbReference type="GO" id="GO:0030203">
    <property type="term" value="P:glycosaminoglycan metabolic process"/>
    <property type="evidence" value="ECO:0007669"/>
    <property type="project" value="TreeGrafter"/>
</dbReference>
<dbReference type="CDD" id="cd06562">
    <property type="entry name" value="GH20_HexA_HexB-like"/>
    <property type="match status" value="1"/>
</dbReference>
<dbReference type="InterPro" id="IPR025705">
    <property type="entry name" value="Beta_hexosaminidase_sua/sub"/>
</dbReference>
<accession>A0A0K2SW92</accession>
<protein>
    <recommendedName>
        <fullName evidence="7">Beta-hexosaminidase</fullName>
        <ecNumber evidence="7">3.2.1.52</ecNumber>
    </recommendedName>
</protein>
<evidence type="ECO:0000256" key="8">
    <source>
        <dbReference type="PIRSR" id="PIRSR001093-1"/>
    </source>
</evidence>
<evidence type="ECO:0000313" key="13">
    <source>
        <dbReference type="EMBL" id="CDW18014.1"/>
    </source>
</evidence>
<dbReference type="PIRSF" id="PIRSF001093">
    <property type="entry name" value="B-hxosamndse_ab_euk"/>
    <property type="match status" value="1"/>
</dbReference>
<sequence>MLRTLILFLFVIIHYSHCLQTRPGPWVKPSKGRIWPEPQIQDFYDTFYSLHKEKFKIQLEPSASKCNILSGVSDRFIKRIFPNLIKLRTSPLNSYALQKDYLGELTTLGLRLIGNHCEDLPYLHMDESYELKINTNDKPGKALITSASVWGLLHGLESFSHLVYINDSLQNFVVKSTYVRDFPRFSYRGILIDSSRHFLSKNLILDTLDLMEMNKFNVLHWHITDDPSFPFVSQKFPELSKKGAYDPKTHVYSPKDVQEIVEYGRLRGIRILPEFDTPGHTLSWGLGVPNLLTPCYSGSQPTGLYGPINPILNSTYEFLDEFFEEVSKVFKDDYIHLGGDEVSFDCWKSNPSIKAFMKKHKMRDYARLESYYIQKLLRIVKSKQRKYIVWNEVFDNKNNVTKDTLIHIWVGNYTSKVNEVTKAGLQVIMSEGWYLNYISYGSDWNNQYKIDPQRFNGTEAQKRLVVGGEACMWGEFVNNRNLSPRLWPRASSIGERLWSSVLVNDTKKASPRIQEMQCRLIQRGYDVEPIIGPGFCPYTYD</sequence>
<evidence type="ECO:0000256" key="7">
    <source>
        <dbReference type="PIRNR" id="PIRNR001093"/>
    </source>
</evidence>
<dbReference type="GO" id="GO:0016020">
    <property type="term" value="C:membrane"/>
    <property type="evidence" value="ECO:0007669"/>
    <property type="project" value="TreeGrafter"/>
</dbReference>
<feature type="domain" description="Glycoside hydrolase family 20 catalytic" evidence="11">
    <location>
        <begin position="185"/>
        <end position="500"/>
    </location>
</feature>
<dbReference type="Pfam" id="PF14845">
    <property type="entry name" value="Glycohydro_20b2"/>
    <property type="match status" value="1"/>
</dbReference>
<keyword evidence="5" id="KW-0325">Glycoprotein</keyword>
<dbReference type="EC" id="3.2.1.52" evidence="7"/>
<dbReference type="PANTHER" id="PTHR22600">
    <property type="entry name" value="BETA-HEXOSAMINIDASE"/>
    <property type="match status" value="1"/>
</dbReference>
<feature type="active site" description="Proton donor" evidence="8">
    <location>
        <position position="341"/>
    </location>
</feature>
<evidence type="ECO:0000256" key="2">
    <source>
        <dbReference type="ARBA" id="ARBA00006285"/>
    </source>
</evidence>
<dbReference type="Pfam" id="PF00728">
    <property type="entry name" value="Glyco_hydro_20"/>
    <property type="match status" value="1"/>
</dbReference>
<evidence type="ECO:0000256" key="1">
    <source>
        <dbReference type="ARBA" id="ARBA00001231"/>
    </source>
</evidence>
<dbReference type="PANTHER" id="PTHR22600:SF21">
    <property type="entry name" value="BETA-HEXOSAMINIDASE A"/>
    <property type="match status" value="1"/>
</dbReference>
<keyword evidence="9" id="KW-1015">Disulfide bond</keyword>
<evidence type="ECO:0000259" key="12">
    <source>
        <dbReference type="Pfam" id="PF14845"/>
    </source>
</evidence>
<dbReference type="SUPFAM" id="SSF51445">
    <property type="entry name" value="(Trans)glycosidases"/>
    <property type="match status" value="1"/>
</dbReference>
<dbReference type="GO" id="GO:0006689">
    <property type="term" value="P:ganglioside catabolic process"/>
    <property type="evidence" value="ECO:0007669"/>
    <property type="project" value="TreeGrafter"/>
</dbReference>
<feature type="disulfide bond" evidence="9">
    <location>
        <begin position="295"/>
        <end position="346"/>
    </location>
</feature>
<feature type="disulfide bond" evidence="9">
    <location>
        <begin position="66"/>
        <end position="117"/>
    </location>
</feature>
<evidence type="ECO:0000256" key="10">
    <source>
        <dbReference type="SAM" id="SignalP"/>
    </source>
</evidence>
<reference evidence="13" key="1">
    <citation type="submission" date="2014-05" db="EMBL/GenBank/DDBJ databases">
        <authorList>
            <person name="Chronopoulou M."/>
        </authorList>
    </citation>
    <scope>NUCLEOTIDE SEQUENCE</scope>
    <source>
        <tissue evidence="13">Whole organism</tissue>
    </source>
</reference>
<keyword evidence="6 7" id="KW-0326">Glycosidase</keyword>
<dbReference type="InterPro" id="IPR029018">
    <property type="entry name" value="Hex-like_dom2"/>
</dbReference>
<dbReference type="FunFam" id="3.20.20.80:FF:000063">
    <property type="entry name" value="Beta-hexosaminidase"/>
    <property type="match status" value="1"/>
</dbReference>
<gene>
    <name evidence="13" type="primary">hexb</name>
</gene>
<keyword evidence="4 7" id="KW-0378">Hydrolase</keyword>
<dbReference type="SUPFAM" id="SSF55545">
    <property type="entry name" value="beta-N-acetylhexosaminidase-like domain"/>
    <property type="match status" value="1"/>
</dbReference>
<feature type="domain" description="Beta-hexosaminidase eukaryotic type N-terminal" evidence="12">
    <location>
        <begin position="34"/>
        <end position="160"/>
    </location>
</feature>
<feature type="chain" id="PRO_5005487242" description="Beta-hexosaminidase" evidence="10">
    <location>
        <begin position="19"/>
        <end position="541"/>
    </location>
</feature>
<dbReference type="InterPro" id="IPR017853">
    <property type="entry name" value="GH"/>
</dbReference>
<dbReference type="EMBL" id="HACA01000653">
    <property type="protein sequence ID" value="CDW18014.1"/>
    <property type="molecule type" value="Transcribed_RNA"/>
</dbReference>
<dbReference type="AlphaFoldDB" id="A0A0K2SW92"/>
<name>A0A0K2SW92_LEPSM</name>